<dbReference type="SMART" id="SM00382">
    <property type="entry name" value="AAA"/>
    <property type="match status" value="1"/>
</dbReference>
<accession>A0ABT8YRS9</accession>
<dbReference type="InterPro" id="IPR009057">
    <property type="entry name" value="Homeodomain-like_sf"/>
</dbReference>
<dbReference type="Gene3D" id="1.10.8.60">
    <property type="match status" value="1"/>
</dbReference>
<dbReference type="InterPro" id="IPR003593">
    <property type="entry name" value="AAA+_ATPase"/>
</dbReference>
<keyword evidence="3" id="KW-0067">ATP-binding</keyword>
<feature type="domain" description="Sigma-54 factor interaction" evidence="6">
    <location>
        <begin position="166"/>
        <end position="389"/>
    </location>
</feature>
<keyword evidence="8" id="KW-1185">Reference proteome</keyword>
<proteinExistence type="predicted"/>
<dbReference type="InterPro" id="IPR030828">
    <property type="entry name" value="HTH_TyrR"/>
</dbReference>
<organism evidence="7 8">
    <name type="scientific">Rhizobium alvei</name>
    <dbReference type="NCBI Taxonomy" id="1132659"/>
    <lineage>
        <taxon>Bacteria</taxon>
        <taxon>Pseudomonadati</taxon>
        <taxon>Pseudomonadota</taxon>
        <taxon>Alphaproteobacteria</taxon>
        <taxon>Hyphomicrobiales</taxon>
        <taxon>Rhizobiaceae</taxon>
        <taxon>Rhizobium/Agrobacterium group</taxon>
        <taxon>Rhizobium</taxon>
    </lineage>
</organism>
<reference evidence="7" key="2">
    <citation type="submission" date="2023-07" db="EMBL/GenBank/DDBJ databases">
        <authorList>
            <person name="Shen H."/>
        </authorList>
    </citation>
    <scope>NUCLEOTIDE SEQUENCE</scope>
    <source>
        <strain evidence="7">TNR-22</strain>
    </source>
</reference>
<dbReference type="CDD" id="cd00009">
    <property type="entry name" value="AAA"/>
    <property type="match status" value="1"/>
</dbReference>
<evidence type="ECO:0000256" key="3">
    <source>
        <dbReference type="ARBA" id="ARBA00022840"/>
    </source>
</evidence>
<evidence type="ECO:0000256" key="2">
    <source>
        <dbReference type="ARBA" id="ARBA00022797"/>
    </source>
</evidence>
<dbReference type="Proteomes" id="UP001174932">
    <property type="component" value="Unassembled WGS sequence"/>
</dbReference>
<dbReference type="InterPro" id="IPR002078">
    <property type="entry name" value="Sigma_54_int"/>
</dbReference>
<evidence type="ECO:0000256" key="1">
    <source>
        <dbReference type="ARBA" id="ARBA00022741"/>
    </source>
</evidence>
<evidence type="ECO:0000313" key="7">
    <source>
        <dbReference type="EMBL" id="MDO6966022.1"/>
    </source>
</evidence>
<dbReference type="InterPro" id="IPR025662">
    <property type="entry name" value="Sigma_54_int_dom_ATP-bd_1"/>
</dbReference>
<dbReference type="Gene3D" id="1.10.10.60">
    <property type="entry name" value="Homeodomain-like"/>
    <property type="match status" value="1"/>
</dbReference>
<evidence type="ECO:0000313" key="8">
    <source>
        <dbReference type="Proteomes" id="UP001174932"/>
    </source>
</evidence>
<dbReference type="InterPro" id="IPR058031">
    <property type="entry name" value="AAA_lid_NorR"/>
</dbReference>
<dbReference type="RefSeq" id="WP_304377949.1">
    <property type="nucleotide sequence ID" value="NZ_JAUOZU010000014.1"/>
</dbReference>
<dbReference type="SUPFAM" id="SSF46689">
    <property type="entry name" value="Homeodomain-like"/>
    <property type="match status" value="1"/>
</dbReference>
<evidence type="ECO:0000259" key="6">
    <source>
        <dbReference type="PROSITE" id="PS50045"/>
    </source>
</evidence>
<dbReference type="Pfam" id="PF25601">
    <property type="entry name" value="AAA_lid_14"/>
    <property type="match status" value="1"/>
</dbReference>
<gene>
    <name evidence="7" type="ORF">Q4481_18845</name>
</gene>
<reference evidence="7" key="1">
    <citation type="journal article" date="2015" name="Int. J. Syst. Evol. Microbiol.">
        <title>Rhizobium alvei sp. nov., isolated from a freshwater river.</title>
        <authorList>
            <person name="Sheu S.Y."/>
            <person name="Huang H.W."/>
            <person name="Young C.C."/>
            <person name="Chen W.M."/>
        </authorList>
    </citation>
    <scope>NUCLEOTIDE SEQUENCE</scope>
    <source>
        <strain evidence="7">TNR-22</strain>
    </source>
</reference>
<evidence type="ECO:0000256" key="5">
    <source>
        <dbReference type="ARBA" id="ARBA00029500"/>
    </source>
</evidence>
<dbReference type="PANTHER" id="PTHR32071:SF57">
    <property type="entry name" value="C4-DICARBOXYLATE TRANSPORT TRANSCRIPTIONAL REGULATORY PROTEIN DCTD"/>
    <property type="match status" value="1"/>
</dbReference>
<keyword evidence="2" id="KW-0058">Aromatic hydrocarbons catabolism</keyword>
<dbReference type="PANTHER" id="PTHR32071">
    <property type="entry name" value="TRANSCRIPTIONAL REGULATORY PROTEIN"/>
    <property type="match status" value="1"/>
</dbReference>
<dbReference type="PROSITE" id="PS00675">
    <property type="entry name" value="SIGMA54_INTERACT_1"/>
    <property type="match status" value="1"/>
</dbReference>
<dbReference type="PROSITE" id="PS00676">
    <property type="entry name" value="SIGMA54_INTERACT_2"/>
    <property type="match status" value="1"/>
</dbReference>
<evidence type="ECO:0000256" key="4">
    <source>
        <dbReference type="ARBA" id="ARBA00023159"/>
    </source>
</evidence>
<dbReference type="Pfam" id="PF00158">
    <property type="entry name" value="Sigma54_activat"/>
    <property type="match status" value="1"/>
</dbReference>
<dbReference type="PROSITE" id="PS50045">
    <property type="entry name" value="SIGMA54_INTERACT_4"/>
    <property type="match status" value="1"/>
</dbReference>
<name>A0ABT8YRS9_9HYPH</name>
<protein>
    <recommendedName>
        <fullName evidence="5">HTH-type transcriptional regulatory protein TyrR</fullName>
    </recommendedName>
</protein>
<dbReference type="InterPro" id="IPR025943">
    <property type="entry name" value="Sigma_54_int_dom_ATP-bd_2"/>
</dbReference>
<dbReference type="SUPFAM" id="SSF52540">
    <property type="entry name" value="P-loop containing nucleoside triphosphate hydrolases"/>
    <property type="match status" value="1"/>
</dbReference>
<dbReference type="EMBL" id="JAUOZU010000014">
    <property type="protein sequence ID" value="MDO6966022.1"/>
    <property type="molecule type" value="Genomic_DNA"/>
</dbReference>
<comment type="caution">
    <text evidence="7">The sequence shown here is derived from an EMBL/GenBank/DDBJ whole genome shotgun (WGS) entry which is preliminary data.</text>
</comment>
<keyword evidence="1" id="KW-0547">Nucleotide-binding</keyword>
<dbReference type="InterPro" id="IPR027417">
    <property type="entry name" value="P-loop_NTPase"/>
</dbReference>
<sequence>MKSPGDIPQFYLGMRGAEALPRNVWEDNFASAGFQTFANLLTDGLVIVDPDDVVIFLNLAAERAARLSSPFKSQALSSFLRFSDFDMDDFLASVERGQSEGSVRARTTGKVYQAARKVLVTSGGGGSFNLYFLRDPENQDRAKRGATARSISAGDQRESAKLLFPEDLRARLDQASRAYARNFRILLLGESGVGKTAIAKHIHLSGGDRGRPFIHVNCGSIPETLFESEMFGYERGAFTGALQAGKRGYIESAAGGTLFLDEVGEIPLSSQPKLLKFLEDGTIQPVGSSVSKKIETRVITATNRDLQQMTREGAFRKDLLYRLSTFPVEIPLLRNRTDKELILDMMLERASQERGSTLKLSAACRAILLRHPFPGNLREMKSVVDYLDIVATDIATPEHLPPALMLQGPAAAIAEPSLASPSLPAIESAGLSLKDMTRAFEEKVINEALDRLGSKRAAAKELGVDIATIVRKTNRSDS</sequence>
<dbReference type="Pfam" id="PF18024">
    <property type="entry name" value="HTH_50"/>
    <property type="match status" value="1"/>
</dbReference>
<dbReference type="Gene3D" id="3.40.50.300">
    <property type="entry name" value="P-loop containing nucleotide triphosphate hydrolases"/>
    <property type="match status" value="1"/>
</dbReference>
<keyword evidence="4" id="KW-0010">Activator</keyword>